<feature type="region of interest" description="Disordered" evidence="1">
    <location>
        <begin position="115"/>
        <end position="201"/>
    </location>
</feature>
<protein>
    <submittedName>
        <fullName evidence="3">Uncharacterized protein</fullName>
    </submittedName>
</protein>
<evidence type="ECO:0000313" key="4">
    <source>
        <dbReference type="Proteomes" id="UP001341840"/>
    </source>
</evidence>
<dbReference type="Proteomes" id="UP001341840">
    <property type="component" value="Unassembled WGS sequence"/>
</dbReference>
<accession>A0ABU6QIL1</accession>
<evidence type="ECO:0000256" key="1">
    <source>
        <dbReference type="SAM" id="MobiDB-lite"/>
    </source>
</evidence>
<sequence length="201" mass="22478">MLTVEEQRTWMAVVPIVCFMYVRMHHVDRVKRQLAGEQQVPKDPVNLDGLLAVSVRGEDQHWPTRHQQWRHAEFGFFPQLMRLMILVWMLFSIMFQPLFLSLGTDGEPQRPIEAIDSEEEAEYDRQEDVAGTSEHGGDAVTQGTHDAGGGPVADRYQRARAAAAATEHLAPVRPPPPSTSDDMSWIPPITPPSPGRGGVVH</sequence>
<proteinExistence type="predicted"/>
<evidence type="ECO:0000256" key="2">
    <source>
        <dbReference type="SAM" id="Phobius"/>
    </source>
</evidence>
<keyword evidence="2" id="KW-1133">Transmembrane helix</keyword>
<reference evidence="3 4" key="1">
    <citation type="journal article" date="2023" name="Plants (Basel)">
        <title>Bridging the Gap: Combining Genomics and Transcriptomics Approaches to Understand Stylosanthes scabra, an Orphan Legume from the Brazilian Caatinga.</title>
        <authorList>
            <person name="Ferreira-Neto J.R.C."/>
            <person name="da Silva M.D."/>
            <person name="Binneck E."/>
            <person name="de Melo N.F."/>
            <person name="da Silva R.H."/>
            <person name="de Melo A.L.T.M."/>
            <person name="Pandolfi V."/>
            <person name="Bustamante F.O."/>
            <person name="Brasileiro-Vidal A.C."/>
            <person name="Benko-Iseppon A.M."/>
        </authorList>
    </citation>
    <scope>NUCLEOTIDE SEQUENCE [LARGE SCALE GENOMIC DNA]</scope>
    <source>
        <tissue evidence="3">Leaves</tissue>
    </source>
</reference>
<name>A0ABU6QIL1_9FABA</name>
<keyword evidence="2" id="KW-0472">Membrane</keyword>
<gene>
    <name evidence="3" type="ORF">PIB30_048480</name>
</gene>
<comment type="caution">
    <text evidence="3">The sequence shown here is derived from an EMBL/GenBank/DDBJ whole genome shotgun (WGS) entry which is preliminary data.</text>
</comment>
<evidence type="ECO:0000313" key="3">
    <source>
        <dbReference type="EMBL" id="MED6111019.1"/>
    </source>
</evidence>
<feature type="transmembrane region" description="Helical" evidence="2">
    <location>
        <begin position="80"/>
        <end position="100"/>
    </location>
</feature>
<dbReference type="EMBL" id="JASCZI010000318">
    <property type="protein sequence ID" value="MED6111019.1"/>
    <property type="molecule type" value="Genomic_DNA"/>
</dbReference>
<keyword evidence="2" id="KW-0812">Transmembrane</keyword>
<keyword evidence="4" id="KW-1185">Reference proteome</keyword>
<organism evidence="3 4">
    <name type="scientific">Stylosanthes scabra</name>
    <dbReference type="NCBI Taxonomy" id="79078"/>
    <lineage>
        <taxon>Eukaryota</taxon>
        <taxon>Viridiplantae</taxon>
        <taxon>Streptophyta</taxon>
        <taxon>Embryophyta</taxon>
        <taxon>Tracheophyta</taxon>
        <taxon>Spermatophyta</taxon>
        <taxon>Magnoliopsida</taxon>
        <taxon>eudicotyledons</taxon>
        <taxon>Gunneridae</taxon>
        <taxon>Pentapetalae</taxon>
        <taxon>rosids</taxon>
        <taxon>fabids</taxon>
        <taxon>Fabales</taxon>
        <taxon>Fabaceae</taxon>
        <taxon>Papilionoideae</taxon>
        <taxon>50 kb inversion clade</taxon>
        <taxon>dalbergioids sensu lato</taxon>
        <taxon>Dalbergieae</taxon>
        <taxon>Pterocarpus clade</taxon>
        <taxon>Stylosanthes</taxon>
    </lineage>
</organism>